<accession>A0A382WLN3</accession>
<dbReference type="PANTHER" id="PTHR47183">
    <property type="entry name" value="GLUCOSE-1-PHOSPHATE CYTIDYLYLTRANSFERASE-RELATED"/>
    <property type="match status" value="1"/>
</dbReference>
<dbReference type="InterPro" id="IPR005835">
    <property type="entry name" value="NTP_transferase_dom"/>
</dbReference>
<evidence type="ECO:0000313" key="2">
    <source>
        <dbReference type="EMBL" id="SVD59494.1"/>
    </source>
</evidence>
<proteinExistence type="predicted"/>
<feature type="domain" description="Nucleotidyl transferase" evidence="1">
    <location>
        <begin position="4"/>
        <end position="70"/>
    </location>
</feature>
<name>A0A382WLN3_9ZZZZ</name>
<dbReference type="Pfam" id="PF00483">
    <property type="entry name" value="NTP_transferase"/>
    <property type="match status" value="1"/>
</dbReference>
<dbReference type="GO" id="GO:0047343">
    <property type="term" value="F:glucose-1-phosphate cytidylyltransferase activity"/>
    <property type="evidence" value="ECO:0007669"/>
    <property type="project" value="InterPro"/>
</dbReference>
<dbReference type="AlphaFoldDB" id="A0A382WLN3"/>
<reference evidence="2" key="1">
    <citation type="submission" date="2018-05" db="EMBL/GenBank/DDBJ databases">
        <authorList>
            <person name="Lanie J.A."/>
            <person name="Ng W.-L."/>
            <person name="Kazmierczak K.M."/>
            <person name="Andrzejewski T.M."/>
            <person name="Davidsen T.M."/>
            <person name="Wayne K.J."/>
            <person name="Tettelin H."/>
            <person name="Glass J.I."/>
            <person name="Rusch D."/>
            <person name="Podicherti R."/>
            <person name="Tsui H.-C.T."/>
            <person name="Winkler M.E."/>
        </authorList>
    </citation>
    <scope>NUCLEOTIDE SEQUENCE</scope>
</reference>
<dbReference type="SUPFAM" id="SSF53448">
    <property type="entry name" value="Nucleotide-diphospho-sugar transferases"/>
    <property type="match status" value="1"/>
</dbReference>
<feature type="non-terminal residue" evidence="2">
    <location>
        <position position="1"/>
    </location>
</feature>
<dbReference type="InterPro" id="IPR029044">
    <property type="entry name" value="Nucleotide-diphossugar_trans"/>
</dbReference>
<dbReference type="EMBL" id="UINC01160699">
    <property type="protein sequence ID" value="SVD59494.1"/>
    <property type="molecule type" value="Genomic_DNA"/>
</dbReference>
<sequence>VTTAIILAGGLGTRLKKAVPNLPKPMAPILGRPFLEYQMDYWIGQGVNKFILSIGYLNQTITEHFGREYQQV</sequence>
<feature type="non-terminal residue" evidence="2">
    <location>
        <position position="72"/>
    </location>
</feature>
<dbReference type="InterPro" id="IPR013446">
    <property type="entry name" value="G1P_cyt_trans-like"/>
</dbReference>
<dbReference type="PANTHER" id="PTHR47183:SF1">
    <property type="entry name" value="GLUCOSE-1-PHOSPHATE CYTIDYLYLTRANSFERASE"/>
    <property type="match status" value="1"/>
</dbReference>
<gene>
    <name evidence="2" type="ORF">METZ01_LOCUS412348</name>
</gene>
<organism evidence="2">
    <name type="scientific">marine metagenome</name>
    <dbReference type="NCBI Taxonomy" id="408172"/>
    <lineage>
        <taxon>unclassified sequences</taxon>
        <taxon>metagenomes</taxon>
        <taxon>ecological metagenomes</taxon>
    </lineage>
</organism>
<protein>
    <recommendedName>
        <fullName evidence="1">Nucleotidyl transferase domain-containing protein</fullName>
    </recommendedName>
</protein>
<evidence type="ECO:0000259" key="1">
    <source>
        <dbReference type="Pfam" id="PF00483"/>
    </source>
</evidence>
<dbReference type="Gene3D" id="3.90.550.10">
    <property type="entry name" value="Spore Coat Polysaccharide Biosynthesis Protein SpsA, Chain A"/>
    <property type="match status" value="1"/>
</dbReference>